<dbReference type="InterPro" id="IPR039424">
    <property type="entry name" value="SBP_5"/>
</dbReference>
<evidence type="ECO:0000313" key="7">
    <source>
        <dbReference type="EMBL" id="ANE48636.1"/>
    </source>
</evidence>
<dbReference type="Pfam" id="PF00496">
    <property type="entry name" value="SBP_bac_5"/>
    <property type="match status" value="1"/>
</dbReference>
<dbReference type="Gene3D" id="3.40.190.10">
    <property type="entry name" value="Periplasmic binding protein-like II"/>
    <property type="match status" value="1"/>
</dbReference>
<dbReference type="GO" id="GO:0043190">
    <property type="term" value="C:ATP-binding cassette (ABC) transporter complex"/>
    <property type="evidence" value="ECO:0007669"/>
    <property type="project" value="InterPro"/>
</dbReference>
<organism evidence="7 8">
    <name type="scientific">Paenibacillus swuensis</name>
    <dbReference type="NCBI Taxonomy" id="1178515"/>
    <lineage>
        <taxon>Bacteria</taxon>
        <taxon>Bacillati</taxon>
        <taxon>Bacillota</taxon>
        <taxon>Bacilli</taxon>
        <taxon>Bacillales</taxon>
        <taxon>Paenibacillaceae</taxon>
        <taxon>Paenibacillus</taxon>
    </lineage>
</organism>
<dbReference type="AlphaFoldDB" id="A0A172TNT8"/>
<dbReference type="OrthoDB" id="9796817at2"/>
<dbReference type="CDD" id="cd08499">
    <property type="entry name" value="PBP2_Ylib_like"/>
    <property type="match status" value="1"/>
</dbReference>
<name>A0A172TNT8_9BACL</name>
<evidence type="ECO:0000256" key="4">
    <source>
        <dbReference type="SAM" id="MobiDB-lite"/>
    </source>
</evidence>
<accession>A0A172TNT8</accession>
<dbReference type="PANTHER" id="PTHR30290:SF9">
    <property type="entry name" value="OLIGOPEPTIDE-BINDING PROTEIN APPA"/>
    <property type="match status" value="1"/>
</dbReference>
<keyword evidence="8" id="KW-1185">Reference proteome</keyword>
<comment type="similarity">
    <text evidence="1">Belongs to the bacterial solute-binding protein 5 family.</text>
</comment>
<dbReference type="PANTHER" id="PTHR30290">
    <property type="entry name" value="PERIPLASMIC BINDING COMPONENT OF ABC TRANSPORTER"/>
    <property type="match status" value="1"/>
</dbReference>
<dbReference type="EMBL" id="CP011388">
    <property type="protein sequence ID" value="ANE48636.1"/>
    <property type="molecule type" value="Genomic_DNA"/>
</dbReference>
<protein>
    <submittedName>
        <fullName evidence="7">ABC transporter substrate-binding protein</fullName>
    </submittedName>
</protein>
<gene>
    <name evidence="7" type="ORF">SY83_01150</name>
</gene>
<dbReference type="InterPro" id="IPR000914">
    <property type="entry name" value="SBP_5_dom"/>
</dbReference>
<feature type="region of interest" description="Disordered" evidence="4">
    <location>
        <begin position="28"/>
        <end position="60"/>
    </location>
</feature>
<feature type="domain" description="Solute-binding protein family 5" evidence="6">
    <location>
        <begin position="104"/>
        <end position="461"/>
    </location>
</feature>
<dbReference type="Proteomes" id="UP000076927">
    <property type="component" value="Chromosome"/>
</dbReference>
<reference evidence="7 8" key="1">
    <citation type="submission" date="2015-01" db="EMBL/GenBank/DDBJ databases">
        <title>Paenibacillus swuensis/DY6/whole genome sequencing.</title>
        <authorList>
            <person name="Kim M.K."/>
            <person name="Srinivasan S."/>
            <person name="Lee J.-J."/>
        </authorList>
    </citation>
    <scope>NUCLEOTIDE SEQUENCE [LARGE SCALE GENOMIC DNA]</scope>
    <source>
        <strain evidence="7 8">DY6</strain>
    </source>
</reference>
<dbReference type="KEGG" id="pswu:SY83_01150"/>
<dbReference type="PIRSF" id="PIRSF002741">
    <property type="entry name" value="MppA"/>
    <property type="match status" value="1"/>
</dbReference>
<keyword evidence="3 5" id="KW-0732">Signal</keyword>
<evidence type="ECO:0000256" key="1">
    <source>
        <dbReference type="ARBA" id="ARBA00005695"/>
    </source>
</evidence>
<dbReference type="STRING" id="1178515.SY83_01150"/>
<proteinExistence type="inferred from homology"/>
<evidence type="ECO:0000256" key="3">
    <source>
        <dbReference type="ARBA" id="ARBA00022729"/>
    </source>
</evidence>
<evidence type="ECO:0000259" key="6">
    <source>
        <dbReference type="Pfam" id="PF00496"/>
    </source>
</evidence>
<dbReference type="GO" id="GO:1904680">
    <property type="term" value="F:peptide transmembrane transporter activity"/>
    <property type="evidence" value="ECO:0007669"/>
    <property type="project" value="TreeGrafter"/>
</dbReference>
<dbReference type="GO" id="GO:0015833">
    <property type="term" value="P:peptide transport"/>
    <property type="evidence" value="ECO:0007669"/>
    <property type="project" value="TreeGrafter"/>
</dbReference>
<evidence type="ECO:0000256" key="2">
    <source>
        <dbReference type="ARBA" id="ARBA00022448"/>
    </source>
</evidence>
<dbReference type="PATRIC" id="fig|1178515.4.peg.202"/>
<dbReference type="Gene3D" id="3.10.105.10">
    <property type="entry name" value="Dipeptide-binding Protein, Domain 3"/>
    <property type="match status" value="1"/>
</dbReference>
<feature type="chain" id="PRO_5039002359" evidence="5">
    <location>
        <begin position="22"/>
        <end position="545"/>
    </location>
</feature>
<dbReference type="GO" id="GO:0042597">
    <property type="term" value="C:periplasmic space"/>
    <property type="evidence" value="ECO:0007669"/>
    <property type="project" value="UniProtKB-ARBA"/>
</dbReference>
<dbReference type="Gene3D" id="3.90.76.10">
    <property type="entry name" value="Dipeptide-binding Protein, Domain 1"/>
    <property type="match status" value="1"/>
</dbReference>
<keyword evidence="2" id="KW-0813">Transport</keyword>
<dbReference type="InterPro" id="IPR030678">
    <property type="entry name" value="Peptide/Ni-bd"/>
</dbReference>
<evidence type="ECO:0000256" key="5">
    <source>
        <dbReference type="SAM" id="SignalP"/>
    </source>
</evidence>
<evidence type="ECO:0000313" key="8">
    <source>
        <dbReference type="Proteomes" id="UP000076927"/>
    </source>
</evidence>
<sequence>MRNRKWLGMLLVLMLSLTWLTACNSNNGNTPENTEAKEGNTGTNAAKTEEPAPEPEPAPVPQTLTVGIEAEPTSMNPFNSTDGNSTGVQGSMFEGLLKLDQNMKIQPLLATEYVVSPDAKSVTFTLREGVTFHDGSKLTAQVVKDGLDFVRNKDNKMARASFFSFIEDIKVVDELHLTISSKDANSAMAAYMTHSAGSVISPLELDKKKKDPNYNLDRSPVGTGPYKFAEWKDGQYVKVVPYDGYWNAEGKAKLESITYKPVTEASTRINMLKTGELDIVKNVPSLSAKELEGSADLDISKTPSMDVYYVGANITKKQYNKDVRQAMNYALDKEQLIAQVVNGYGRIADSAIAPNVVGYTAQTPYAFDVEKAKELMKKGGYEKGFDATLWTRNETEFIAVAENVSIQLSKIGINAKVVPLESGTMFDKLDAGKETDMYIGRWSPGTGEADWGLRPNFHSTRIPPNYNNSNFYVNKEVDKLLDEALATPDAAKTQEIYANVQKIIFEDAAWTFLYSPESIVGKRKNVANVVIIPNGYMDLNNVTKE</sequence>
<dbReference type="SUPFAM" id="SSF53850">
    <property type="entry name" value="Periplasmic binding protein-like II"/>
    <property type="match status" value="1"/>
</dbReference>
<feature type="signal peptide" evidence="5">
    <location>
        <begin position="1"/>
        <end position="21"/>
    </location>
</feature>
<dbReference type="PROSITE" id="PS51257">
    <property type="entry name" value="PROKAR_LIPOPROTEIN"/>
    <property type="match status" value="1"/>
</dbReference>